<dbReference type="InParanoid" id="G9EUR6"/>
<organism evidence="1 2">
    <name type="scientific">Legionella drancourtii LLAP12</name>
    <dbReference type="NCBI Taxonomy" id="658187"/>
    <lineage>
        <taxon>Bacteria</taxon>
        <taxon>Pseudomonadati</taxon>
        <taxon>Pseudomonadota</taxon>
        <taxon>Gammaproteobacteria</taxon>
        <taxon>Legionellales</taxon>
        <taxon>Legionellaceae</taxon>
        <taxon>Legionella</taxon>
    </lineage>
</organism>
<evidence type="ECO:0000313" key="1">
    <source>
        <dbReference type="EMBL" id="EHL29066.1"/>
    </source>
</evidence>
<accession>G9EUR6</accession>
<name>G9EUR6_9GAMM</name>
<dbReference type="Proteomes" id="UP000002770">
    <property type="component" value="Unassembled WGS sequence"/>
</dbReference>
<proteinExistence type="predicted"/>
<keyword evidence="2" id="KW-1185">Reference proteome</keyword>
<dbReference type="AlphaFoldDB" id="G9EUR6"/>
<dbReference type="EMBL" id="JH413850">
    <property type="protein sequence ID" value="EHL29066.1"/>
    <property type="molecule type" value="Genomic_DNA"/>
</dbReference>
<dbReference type="HOGENOM" id="CLU_3272149_0_0_6"/>
<protein>
    <submittedName>
        <fullName evidence="1">Uncharacterized protein</fullName>
    </submittedName>
</protein>
<sequence>MAVKLRKKTIAFLQNRLGFEAALKRCLSPNAVMFESNKSLI</sequence>
<evidence type="ECO:0000313" key="2">
    <source>
        <dbReference type="Proteomes" id="UP000002770"/>
    </source>
</evidence>
<gene>
    <name evidence="1" type="ORF">LDG_9066</name>
</gene>
<reference evidence="1 2" key="1">
    <citation type="journal article" date="2011" name="BMC Genomics">
        <title>Insight into cross-talk between intra-amoebal pathogens.</title>
        <authorList>
            <person name="Gimenez G."/>
            <person name="Bertelli C."/>
            <person name="Moliner C."/>
            <person name="Robert C."/>
            <person name="Raoult D."/>
            <person name="Fournier P.E."/>
            <person name="Greub G."/>
        </authorList>
    </citation>
    <scope>NUCLEOTIDE SEQUENCE [LARGE SCALE GENOMIC DNA]</scope>
    <source>
        <strain evidence="1 2">LLAP12</strain>
    </source>
</reference>